<dbReference type="Gene3D" id="3.40.50.150">
    <property type="entry name" value="Vaccinia Virus protein VP39"/>
    <property type="match status" value="1"/>
</dbReference>
<accession>A0A1G9V8P0</accession>
<evidence type="ECO:0000256" key="1">
    <source>
        <dbReference type="ARBA" id="ARBA00022679"/>
    </source>
</evidence>
<dbReference type="RefSeq" id="WP_074600253.1">
    <property type="nucleotide sequence ID" value="NZ_FNHF01000004.1"/>
</dbReference>
<dbReference type="GO" id="GO:0032259">
    <property type="term" value="P:methylation"/>
    <property type="evidence" value="ECO:0007669"/>
    <property type="project" value="UniProtKB-KW"/>
</dbReference>
<keyword evidence="3" id="KW-0489">Methyltransferase</keyword>
<dbReference type="CDD" id="cd02440">
    <property type="entry name" value="AdoMet_MTases"/>
    <property type="match status" value="1"/>
</dbReference>
<feature type="domain" description="Methyltransferase type 11" evidence="2">
    <location>
        <begin position="44"/>
        <end position="139"/>
    </location>
</feature>
<dbReference type="InterPro" id="IPR050447">
    <property type="entry name" value="Erg6_SMT_methyltransf"/>
</dbReference>
<dbReference type="InterPro" id="IPR029063">
    <property type="entry name" value="SAM-dependent_MTases_sf"/>
</dbReference>
<proteinExistence type="predicted"/>
<dbReference type="STRING" id="482461.SAMN05216244_3181"/>
<keyword evidence="1 3" id="KW-0808">Transferase</keyword>
<keyword evidence="4" id="KW-1185">Reference proteome</keyword>
<sequence>MEVAESGEKLCRFAGSTPNWWGGSLKQTERMLNTLEINKQSNVLDAGCGTGQTIAYIAQKYGCTVYGIDQHEEMIQEARKRIAGISSPVKVFKGNIEELPFEENSFDLVLSESVTAFTQIQKALKEYRRVLKPNGTLVMNEVTKIGYLEQNEESSFKAFYGFSELLDEKEWKYFLASAGFDQVRSTRIPAYKEAPGEVYHIEKLDKAYNDMLMYHQLLTEKYASKIGACLYVCYGNQLLS</sequence>
<evidence type="ECO:0000313" key="3">
    <source>
        <dbReference type="EMBL" id="SDM68544.1"/>
    </source>
</evidence>
<dbReference type="AlphaFoldDB" id="A0A1G9V8P0"/>
<protein>
    <submittedName>
        <fullName evidence="3">Methyltransferase domain-containing protein</fullName>
    </submittedName>
</protein>
<dbReference type="PANTHER" id="PTHR44068:SF11">
    <property type="entry name" value="GERANYL DIPHOSPHATE 2-C-METHYLTRANSFERASE"/>
    <property type="match status" value="1"/>
</dbReference>
<dbReference type="Pfam" id="PF08241">
    <property type="entry name" value="Methyltransf_11"/>
    <property type="match status" value="1"/>
</dbReference>
<evidence type="ECO:0000313" key="4">
    <source>
        <dbReference type="Proteomes" id="UP000182347"/>
    </source>
</evidence>
<organism evidence="3 4">
    <name type="scientific">Sediminibacillus halophilus</name>
    <dbReference type="NCBI Taxonomy" id="482461"/>
    <lineage>
        <taxon>Bacteria</taxon>
        <taxon>Bacillati</taxon>
        <taxon>Bacillota</taxon>
        <taxon>Bacilli</taxon>
        <taxon>Bacillales</taxon>
        <taxon>Bacillaceae</taxon>
        <taxon>Sediminibacillus</taxon>
    </lineage>
</organism>
<evidence type="ECO:0000259" key="2">
    <source>
        <dbReference type="Pfam" id="PF08241"/>
    </source>
</evidence>
<reference evidence="4" key="1">
    <citation type="submission" date="2016-10" db="EMBL/GenBank/DDBJ databases">
        <authorList>
            <person name="Varghese N."/>
            <person name="Submissions S."/>
        </authorList>
    </citation>
    <scope>NUCLEOTIDE SEQUENCE [LARGE SCALE GENOMIC DNA]</scope>
    <source>
        <strain evidence="4">CGMCC 1.6199</strain>
    </source>
</reference>
<dbReference type="GO" id="GO:0008757">
    <property type="term" value="F:S-adenosylmethionine-dependent methyltransferase activity"/>
    <property type="evidence" value="ECO:0007669"/>
    <property type="project" value="InterPro"/>
</dbReference>
<dbReference type="InterPro" id="IPR013216">
    <property type="entry name" value="Methyltransf_11"/>
</dbReference>
<dbReference type="Proteomes" id="UP000182347">
    <property type="component" value="Unassembled WGS sequence"/>
</dbReference>
<name>A0A1G9V8P0_9BACI</name>
<dbReference type="EMBL" id="FNHF01000004">
    <property type="protein sequence ID" value="SDM68544.1"/>
    <property type="molecule type" value="Genomic_DNA"/>
</dbReference>
<dbReference type="SUPFAM" id="SSF53335">
    <property type="entry name" value="S-adenosyl-L-methionine-dependent methyltransferases"/>
    <property type="match status" value="1"/>
</dbReference>
<gene>
    <name evidence="3" type="ORF">SAMN05216244_3181</name>
</gene>
<dbReference type="PANTHER" id="PTHR44068">
    <property type="entry name" value="ZGC:194242"/>
    <property type="match status" value="1"/>
</dbReference>